<dbReference type="InterPro" id="IPR000523">
    <property type="entry name" value="Mg_chelatse_chII-like_cat_dom"/>
</dbReference>
<dbReference type="Pfam" id="PF13335">
    <property type="entry name" value="Mg_chelatase_C"/>
    <property type="match status" value="1"/>
</dbReference>
<dbReference type="EMBL" id="SAUW01000002">
    <property type="protein sequence ID" value="RWR14755.1"/>
    <property type="molecule type" value="Genomic_DNA"/>
</dbReference>
<dbReference type="Pfam" id="PF13541">
    <property type="entry name" value="ChlI"/>
    <property type="match status" value="1"/>
</dbReference>
<dbReference type="Gene3D" id="3.40.50.300">
    <property type="entry name" value="P-loop containing nucleotide triphosphate hydrolases"/>
    <property type="match status" value="1"/>
</dbReference>
<dbReference type="PROSITE" id="PS50051">
    <property type="entry name" value="MCM_2"/>
    <property type="match status" value="1"/>
</dbReference>
<dbReference type="SMART" id="SM00382">
    <property type="entry name" value="AAA"/>
    <property type="match status" value="1"/>
</dbReference>
<evidence type="ECO:0000313" key="5">
    <source>
        <dbReference type="EMBL" id="RWR14755.1"/>
    </source>
</evidence>
<evidence type="ECO:0000256" key="3">
    <source>
        <dbReference type="ARBA" id="ARBA00022840"/>
    </source>
</evidence>
<dbReference type="RefSeq" id="WP_128268664.1">
    <property type="nucleotide sequence ID" value="NZ_SAUW01000002.1"/>
</dbReference>
<comment type="caution">
    <text evidence="5">The sequence shown here is derived from an EMBL/GenBank/DDBJ whole genome shotgun (WGS) entry which is preliminary data.</text>
</comment>
<keyword evidence="6" id="KW-1185">Reference proteome</keyword>
<evidence type="ECO:0000256" key="2">
    <source>
        <dbReference type="ARBA" id="ARBA00022741"/>
    </source>
</evidence>
<name>A0A443J326_9RHOB</name>
<protein>
    <submittedName>
        <fullName evidence="5">ATP-binding protein</fullName>
    </submittedName>
</protein>
<evidence type="ECO:0000313" key="6">
    <source>
        <dbReference type="Proteomes" id="UP000285710"/>
    </source>
</evidence>
<dbReference type="PANTHER" id="PTHR32039">
    <property type="entry name" value="MAGNESIUM-CHELATASE SUBUNIT CHLI"/>
    <property type="match status" value="1"/>
</dbReference>
<dbReference type="InterPro" id="IPR014721">
    <property type="entry name" value="Ribsml_uS5_D2-typ_fold_subgr"/>
</dbReference>
<dbReference type="InterPro" id="IPR003593">
    <property type="entry name" value="AAA+_ATPase"/>
</dbReference>
<dbReference type="PANTHER" id="PTHR32039:SF7">
    <property type="entry name" value="COMPETENCE PROTEIN COMM"/>
    <property type="match status" value="1"/>
</dbReference>
<gene>
    <name evidence="5" type="ORF">D2T33_02010</name>
</gene>
<dbReference type="NCBIfam" id="TIGR00368">
    <property type="entry name" value="YifB family Mg chelatase-like AAA ATPase"/>
    <property type="match status" value="1"/>
</dbReference>
<dbReference type="InterPro" id="IPR001208">
    <property type="entry name" value="MCM_dom"/>
</dbReference>
<sequence length="504" mass="52776">MVTTTYTVAFEGAEARLIEVQCALAAGLPAFTIVGLPDKAVSEARERVRAALAALSIALPMKRITINLAPADLPKEGPHFDLPIALALLAAIGVLPAEEVAGIVSLGELSLDARIMAVPGALPAALLAAEEGHALICPRASGAEAAWVAAAPVFAPATLHEALRHLTGESPLPQALPGAAAPPAPGMDLREVKGHARAKRALEIAAAGRHHLLMIGPPGNGKSMLAGCLPSILPDLTPAEALETSMIRSVAGDLLNGAISRARPFRAPHHTASKAAMTGGGRHARPGEMSLAHNGVLFLDELPEFAPQVLETLRQPLESGEVAVARANAHVTWPCRFLLIAAANPCRCGHPGDAARACSKAPRCAEDYLGRLSGPLLDRFDLRLEMPRIDWRDFAAQPEGESSATVAARVAAARARQAARYRDLPQIRTNAEAQGSLLDDIAAPDAEGREMLAQMAERVGLSARGYTRVLRIARTLADLDGSERVRAPHVAEAAGHRIALSLPA</sequence>
<comment type="similarity">
    <text evidence="1">Belongs to the Mg-chelatase subunits D/I family. ComM subfamily.</text>
</comment>
<dbReference type="Pfam" id="PF01078">
    <property type="entry name" value="Mg_chelatase"/>
    <property type="match status" value="1"/>
</dbReference>
<dbReference type="AlphaFoldDB" id="A0A443J326"/>
<dbReference type="InterPro" id="IPR027417">
    <property type="entry name" value="P-loop_NTPase"/>
</dbReference>
<reference evidence="5 6" key="2">
    <citation type="submission" date="2019-01" db="EMBL/GenBank/DDBJ databases">
        <authorList>
            <person name="Li Y."/>
        </authorList>
    </citation>
    <scope>NUCLEOTIDE SEQUENCE [LARGE SCALE GENOMIC DNA]</scope>
    <source>
        <strain evidence="5 6">2D-5</strain>
    </source>
</reference>
<evidence type="ECO:0000256" key="1">
    <source>
        <dbReference type="ARBA" id="ARBA00006354"/>
    </source>
</evidence>
<dbReference type="SUPFAM" id="SSF54211">
    <property type="entry name" value="Ribosomal protein S5 domain 2-like"/>
    <property type="match status" value="1"/>
</dbReference>
<dbReference type="GO" id="GO:0003677">
    <property type="term" value="F:DNA binding"/>
    <property type="evidence" value="ECO:0007669"/>
    <property type="project" value="InterPro"/>
</dbReference>
<proteinExistence type="inferred from homology"/>
<keyword evidence="2" id="KW-0547">Nucleotide-binding</keyword>
<evidence type="ECO:0000259" key="4">
    <source>
        <dbReference type="PROSITE" id="PS50051"/>
    </source>
</evidence>
<dbReference type="Proteomes" id="UP000285710">
    <property type="component" value="Unassembled WGS sequence"/>
</dbReference>
<dbReference type="InterPro" id="IPR004482">
    <property type="entry name" value="Mg_chelat-rel"/>
</dbReference>
<dbReference type="InterPro" id="IPR045006">
    <property type="entry name" value="CHLI-like"/>
</dbReference>
<dbReference type="PRINTS" id="PR01657">
    <property type="entry name" value="MCMFAMILY"/>
</dbReference>
<organism evidence="5 6">
    <name type="scientific">Paenirhodobacter populi</name>
    <dbReference type="NCBI Taxonomy" id="2306993"/>
    <lineage>
        <taxon>Bacteria</taxon>
        <taxon>Pseudomonadati</taxon>
        <taxon>Pseudomonadota</taxon>
        <taxon>Alphaproteobacteria</taxon>
        <taxon>Rhodobacterales</taxon>
        <taxon>Rhodobacter group</taxon>
        <taxon>Paenirhodobacter</taxon>
    </lineage>
</organism>
<dbReference type="InterPro" id="IPR020568">
    <property type="entry name" value="Ribosomal_Su5_D2-typ_SF"/>
</dbReference>
<reference evidence="5 6" key="1">
    <citation type="submission" date="2019-01" db="EMBL/GenBank/DDBJ databases">
        <title>Sinorhodobacter populi sp. nov. isolated from the symptomatic bark tissue of Populus euramericana canker.</title>
        <authorList>
            <person name="Xu G."/>
        </authorList>
    </citation>
    <scope>NUCLEOTIDE SEQUENCE [LARGE SCALE GENOMIC DNA]</scope>
    <source>
        <strain evidence="5 6">2D-5</strain>
    </source>
</reference>
<dbReference type="SUPFAM" id="SSF52540">
    <property type="entry name" value="P-loop containing nucleoside triphosphate hydrolases"/>
    <property type="match status" value="1"/>
</dbReference>
<accession>A0A443J326</accession>
<feature type="domain" description="MCM C-terminal AAA(+) ATPase" evidence="4">
    <location>
        <begin position="287"/>
        <end position="382"/>
    </location>
</feature>
<dbReference type="Gene3D" id="3.30.230.10">
    <property type="match status" value="1"/>
</dbReference>
<dbReference type="InterPro" id="IPR025158">
    <property type="entry name" value="Mg_chelat-rel_C"/>
</dbReference>
<keyword evidence="3 5" id="KW-0067">ATP-binding</keyword>
<dbReference type="GO" id="GO:0005524">
    <property type="term" value="F:ATP binding"/>
    <property type="evidence" value="ECO:0007669"/>
    <property type="project" value="UniProtKB-KW"/>
</dbReference>